<evidence type="ECO:0000313" key="2">
    <source>
        <dbReference type="EMBL" id="SCB18595.1"/>
    </source>
</evidence>
<dbReference type="RefSeq" id="WP_092573414.1">
    <property type="nucleotide sequence ID" value="NZ_FMAF01000003.1"/>
</dbReference>
<dbReference type="Gene3D" id="3.40.50.150">
    <property type="entry name" value="Vaccinia Virus protein VP39"/>
    <property type="match status" value="1"/>
</dbReference>
<reference evidence="3" key="1">
    <citation type="submission" date="2016-08" db="EMBL/GenBank/DDBJ databases">
        <authorList>
            <person name="Varghese N."/>
            <person name="Submissions Spin"/>
        </authorList>
    </citation>
    <scope>NUCLEOTIDE SEQUENCE [LARGE SCALE GENOMIC DNA]</scope>
    <source>
        <strain evidence="3">P1-7</strain>
    </source>
</reference>
<dbReference type="InterPro" id="IPR029063">
    <property type="entry name" value="SAM-dependent_MTases_sf"/>
</dbReference>
<dbReference type="InterPro" id="IPR006342">
    <property type="entry name" value="FkbM_mtfrase"/>
</dbReference>
<evidence type="ECO:0000259" key="1">
    <source>
        <dbReference type="Pfam" id="PF05050"/>
    </source>
</evidence>
<dbReference type="OrthoDB" id="9814604at2"/>
<dbReference type="EMBL" id="FMAF01000003">
    <property type="protein sequence ID" value="SCB18595.1"/>
    <property type="molecule type" value="Genomic_DNA"/>
</dbReference>
<dbReference type="Pfam" id="PF05050">
    <property type="entry name" value="Methyltransf_21"/>
    <property type="match status" value="1"/>
</dbReference>
<feature type="domain" description="Methyltransferase FkbM" evidence="1">
    <location>
        <begin position="9"/>
        <end position="148"/>
    </location>
</feature>
<sequence length="235" mass="26320">MIHNDLIFDIGMSEGNDTAFYLAKGFRVVGVEADPVVYKTLVERFASEIGSGRLTVIHKAAADVSGNKIKFLHNDIQQGISGTSRHPHIADGYTEFEVETICWNDIIAAHGVPHYCKVDIEGQEKPFLEQIVGQREIPHFFSVECHELAPVEMLQKIGYRLFKLIDQTPLGGFVNVNPPQEGSYVENPNWHHTSGPFGNELPGLWTIYDQFVSAFHAAVPLRHQGHWFDCHAKAS</sequence>
<protein>
    <submittedName>
        <fullName evidence="2">Methyltransferase, FkbM family</fullName>
    </submittedName>
</protein>
<accession>A0A1C3UT13</accession>
<dbReference type="GO" id="GO:0008168">
    <property type="term" value="F:methyltransferase activity"/>
    <property type="evidence" value="ECO:0007669"/>
    <property type="project" value="UniProtKB-KW"/>
</dbReference>
<organism evidence="2 3">
    <name type="scientific">Rhizobium lusitanum</name>
    <dbReference type="NCBI Taxonomy" id="293958"/>
    <lineage>
        <taxon>Bacteria</taxon>
        <taxon>Pseudomonadati</taxon>
        <taxon>Pseudomonadota</taxon>
        <taxon>Alphaproteobacteria</taxon>
        <taxon>Hyphomicrobiales</taxon>
        <taxon>Rhizobiaceae</taxon>
        <taxon>Rhizobium/Agrobacterium group</taxon>
        <taxon>Rhizobium</taxon>
    </lineage>
</organism>
<dbReference type="GO" id="GO:0032259">
    <property type="term" value="P:methylation"/>
    <property type="evidence" value="ECO:0007669"/>
    <property type="project" value="UniProtKB-KW"/>
</dbReference>
<dbReference type="SUPFAM" id="SSF53335">
    <property type="entry name" value="S-adenosyl-L-methionine-dependent methyltransferases"/>
    <property type="match status" value="1"/>
</dbReference>
<keyword evidence="2" id="KW-0808">Transferase</keyword>
<dbReference type="Proteomes" id="UP000199205">
    <property type="component" value="Unassembled WGS sequence"/>
</dbReference>
<gene>
    <name evidence="2" type="ORF">GA0061101_103283</name>
</gene>
<dbReference type="NCBIfam" id="TIGR01444">
    <property type="entry name" value="fkbM_fam"/>
    <property type="match status" value="1"/>
</dbReference>
<evidence type="ECO:0000313" key="3">
    <source>
        <dbReference type="Proteomes" id="UP000199205"/>
    </source>
</evidence>
<dbReference type="AlphaFoldDB" id="A0A1C3UT13"/>
<proteinExistence type="predicted"/>
<name>A0A1C3UT13_9HYPH</name>
<keyword evidence="2" id="KW-0489">Methyltransferase</keyword>